<dbReference type="Proteomes" id="UP000027238">
    <property type="component" value="Unassembled WGS sequence"/>
</dbReference>
<dbReference type="AlphaFoldDB" id="A0A066XEV1"/>
<gene>
    <name evidence="2" type="ORF">CSUB01_01369</name>
</gene>
<evidence type="ECO:0000313" key="2">
    <source>
        <dbReference type="EMBL" id="KDN64276.1"/>
    </source>
</evidence>
<feature type="region of interest" description="Disordered" evidence="1">
    <location>
        <begin position="94"/>
        <end position="122"/>
    </location>
</feature>
<dbReference type="HOGENOM" id="CLU_2026590_0_0_1"/>
<organism evidence="2 3">
    <name type="scientific">Colletotrichum sublineola</name>
    <name type="common">Sorghum anthracnose fungus</name>
    <dbReference type="NCBI Taxonomy" id="1173701"/>
    <lineage>
        <taxon>Eukaryota</taxon>
        <taxon>Fungi</taxon>
        <taxon>Dikarya</taxon>
        <taxon>Ascomycota</taxon>
        <taxon>Pezizomycotina</taxon>
        <taxon>Sordariomycetes</taxon>
        <taxon>Hypocreomycetidae</taxon>
        <taxon>Glomerellales</taxon>
        <taxon>Glomerellaceae</taxon>
        <taxon>Colletotrichum</taxon>
        <taxon>Colletotrichum graminicola species complex</taxon>
    </lineage>
</organism>
<dbReference type="EMBL" id="JMSE01001147">
    <property type="protein sequence ID" value="KDN64276.1"/>
    <property type="molecule type" value="Genomic_DNA"/>
</dbReference>
<keyword evidence="3" id="KW-1185">Reference proteome</keyword>
<protein>
    <submittedName>
        <fullName evidence="2">Uncharacterized protein</fullName>
    </submittedName>
</protein>
<reference evidence="3" key="1">
    <citation type="journal article" date="2014" name="Genome Announc.">
        <title>Draft genome sequence of Colletotrichum sublineola, a destructive pathogen of cultivated sorghum.</title>
        <authorList>
            <person name="Baroncelli R."/>
            <person name="Sanz-Martin J.M."/>
            <person name="Rech G.E."/>
            <person name="Sukno S.A."/>
            <person name="Thon M.R."/>
        </authorList>
    </citation>
    <scope>NUCLEOTIDE SEQUENCE [LARGE SCALE GENOMIC DNA]</scope>
    <source>
        <strain evidence="3">TX430BB</strain>
    </source>
</reference>
<comment type="caution">
    <text evidence="2">The sequence shown here is derived from an EMBL/GenBank/DDBJ whole genome shotgun (WGS) entry which is preliminary data.</text>
</comment>
<name>A0A066XEV1_COLSU</name>
<accession>A0A066XEV1</accession>
<evidence type="ECO:0000256" key="1">
    <source>
        <dbReference type="SAM" id="MobiDB-lite"/>
    </source>
</evidence>
<sequence length="122" mass="13270">MTAASEILSMAVHMRLQGHQKMAPLDANPATSRPPPSHSRMSMVRRCASAMEFTQGKPVVKAEYRFCLIREGAACWRAVNFSYFAFDRSFQVTSTHSTPTTAEATGTSVGTAGNDIPGHHRG</sequence>
<evidence type="ECO:0000313" key="3">
    <source>
        <dbReference type="Proteomes" id="UP000027238"/>
    </source>
</evidence>
<feature type="compositionally biased region" description="Polar residues" evidence="1">
    <location>
        <begin position="94"/>
        <end position="111"/>
    </location>
</feature>
<proteinExistence type="predicted"/>